<reference evidence="2 3" key="1">
    <citation type="submission" date="2024-06" db="EMBL/GenBank/DDBJ databases">
        <authorList>
            <person name="Lee S.D."/>
        </authorList>
    </citation>
    <scope>NUCLEOTIDE SEQUENCE [LARGE SCALE GENOMIC DNA]</scope>
    <source>
        <strain evidence="2 3">N1-10</strain>
    </source>
</reference>
<dbReference type="RefSeq" id="WP_380565882.1">
    <property type="nucleotide sequence ID" value="NZ_JBEUKS010000006.1"/>
</dbReference>
<organism evidence="2 3">
    <name type="scientific">Streptacidiphilus jeojiensis</name>
    <dbReference type="NCBI Taxonomy" id="3229225"/>
    <lineage>
        <taxon>Bacteria</taxon>
        <taxon>Bacillati</taxon>
        <taxon>Actinomycetota</taxon>
        <taxon>Actinomycetes</taxon>
        <taxon>Kitasatosporales</taxon>
        <taxon>Streptomycetaceae</taxon>
        <taxon>Streptacidiphilus</taxon>
    </lineage>
</organism>
<gene>
    <name evidence="2" type="ORF">ABUW04_19160</name>
</gene>
<dbReference type="Proteomes" id="UP001592581">
    <property type="component" value="Unassembled WGS sequence"/>
</dbReference>
<evidence type="ECO:0000256" key="1">
    <source>
        <dbReference type="SAM" id="MobiDB-lite"/>
    </source>
</evidence>
<evidence type="ECO:0000313" key="2">
    <source>
        <dbReference type="EMBL" id="MFC1440377.1"/>
    </source>
</evidence>
<comment type="caution">
    <text evidence="2">The sequence shown here is derived from an EMBL/GenBank/DDBJ whole genome shotgun (WGS) entry which is preliminary data.</text>
</comment>
<proteinExistence type="predicted"/>
<keyword evidence="3" id="KW-1185">Reference proteome</keyword>
<evidence type="ECO:0000313" key="3">
    <source>
        <dbReference type="Proteomes" id="UP001592581"/>
    </source>
</evidence>
<accession>A0ABV6XQZ0</accession>
<feature type="region of interest" description="Disordered" evidence="1">
    <location>
        <begin position="35"/>
        <end position="63"/>
    </location>
</feature>
<sequence>MDTGTYPIGISVSHEYVKSLPITAHELHGTWKHPIVPTGPESQPTADGGQAESGCQRRWPIHA</sequence>
<protein>
    <submittedName>
        <fullName evidence="2">Uncharacterized protein</fullName>
    </submittedName>
</protein>
<dbReference type="EMBL" id="JBEUKS010000006">
    <property type="protein sequence ID" value="MFC1440377.1"/>
    <property type="molecule type" value="Genomic_DNA"/>
</dbReference>
<name>A0ABV6XQZ0_9ACTN</name>